<keyword evidence="2" id="KW-1185">Reference proteome</keyword>
<sequence length="40" mass="4848">MSIVSDKGLPNEYSLHSQQLFQHGYHKNFESYEYRKEKKT</sequence>
<organism evidence="1 2">
    <name type="scientific">Setaria italica</name>
    <name type="common">Foxtail millet</name>
    <name type="synonym">Panicum italicum</name>
    <dbReference type="NCBI Taxonomy" id="4555"/>
    <lineage>
        <taxon>Eukaryota</taxon>
        <taxon>Viridiplantae</taxon>
        <taxon>Streptophyta</taxon>
        <taxon>Embryophyta</taxon>
        <taxon>Tracheophyta</taxon>
        <taxon>Spermatophyta</taxon>
        <taxon>Magnoliopsida</taxon>
        <taxon>Liliopsida</taxon>
        <taxon>Poales</taxon>
        <taxon>Poaceae</taxon>
        <taxon>PACMAD clade</taxon>
        <taxon>Panicoideae</taxon>
        <taxon>Panicodae</taxon>
        <taxon>Paniceae</taxon>
        <taxon>Cenchrinae</taxon>
        <taxon>Setaria</taxon>
    </lineage>
</organism>
<dbReference type="HOGENOM" id="CLU_3300352_0_0_1"/>
<reference evidence="1" key="2">
    <citation type="submission" date="2018-08" db="UniProtKB">
        <authorList>
            <consortium name="EnsemblPlants"/>
        </authorList>
    </citation>
    <scope>IDENTIFICATION</scope>
    <source>
        <strain evidence="1">Yugu1</strain>
    </source>
</reference>
<accession>K4ANH5</accession>
<protein>
    <submittedName>
        <fullName evidence="1">Uncharacterized protein</fullName>
    </submittedName>
</protein>
<dbReference type="InParanoid" id="K4ANH5"/>
<dbReference type="AlphaFoldDB" id="K4ANH5"/>
<reference evidence="2" key="1">
    <citation type="journal article" date="2012" name="Nat. Biotechnol.">
        <title>Reference genome sequence of the model plant Setaria.</title>
        <authorList>
            <person name="Bennetzen J.L."/>
            <person name="Schmutz J."/>
            <person name="Wang H."/>
            <person name="Percifield R."/>
            <person name="Hawkins J."/>
            <person name="Pontaroli A.C."/>
            <person name="Estep M."/>
            <person name="Feng L."/>
            <person name="Vaughn J.N."/>
            <person name="Grimwood J."/>
            <person name="Jenkins J."/>
            <person name="Barry K."/>
            <person name="Lindquist E."/>
            <person name="Hellsten U."/>
            <person name="Deshpande S."/>
            <person name="Wang X."/>
            <person name="Wu X."/>
            <person name="Mitros T."/>
            <person name="Triplett J."/>
            <person name="Yang X."/>
            <person name="Ye C.Y."/>
            <person name="Mauro-Herrera M."/>
            <person name="Wang L."/>
            <person name="Li P."/>
            <person name="Sharma M."/>
            <person name="Sharma R."/>
            <person name="Ronald P.C."/>
            <person name="Panaud O."/>
            <person name="Kellogg E.A."/>
            <person name="Brutnell T.P."/>
            <person name="Doust A.N."/>
            <person name="Tuskan G.A."/>
            <person name="Rokhsar D."/>
            <person name="Devos K.M."/>
        </authorList>
    </citation>
    <scope>NUCLEOTIDE SEQUENCE [LARGE SCALE GENOMIC DNA]</scope>
    <source>
        <strain evidence="2">cv. Yugu1</strain>
    </source>
</reference>
<evidence type="ECO:0000313" key="2">
    <source>
        <dbReference type="Proteomes" id="UP000004995"/>
    </source>
</evidence>
<dbReference type="EnsemblPlants" id="KQK87719">
    <property type="protein sequence ID" value="KQK87719"/>
    <property type="gene ID" value="SETIT_040472mg"/>
</dbReference>
<name>K4ANH5_SETIT</name>
<evidence type="ECO:0000313" key="1">
    <source>
        <dbReference type="EnsemblPlants" id="KQK87719"/>
    </source>
</evidence>
<proteinExistence type="predicted"/>
<dbReference type="Gramene" id="KQK87719">
    <property type="protein sequence ID" value="KQK87719"/>
    <property type="gene ID" value="SETIT_040472mg"/>
</dbReference>
<dbReference type="Proteomes" id="UP000004995">
    <property type="component" value="Unassembled WGS sequence"/>
</dbReference>
<dbReference type="EMBL" id="AGNK02005435">
    <property type="status" value="NOT_ANNOTATED_CDS"/>
    <property type="molecule type" value="Genomic_DNA"/>
</dbReference>